<evidence type="ECO:0000256" key="1">
    <source>
        <dbReference type="ARBA" id="ARBA00022741"/>
    </source>
</evidence>
<feature type="non-terminal residue" evidence="3">
    <location>
        <position position="85"/>
    </location>
</feature>
<feature type="non-terminal residue" evidence="3">
    <location>
        <position position="1"/>
    </location>
</feature>
<keyword evidence="2" id="KW-0342">GTP-binding</keyword>
<dbReference type="GO" id="GO:0005525">
    <property type="term" value="F:GTP binding"/>
    <property type="evidence" value="ECO:0007669"/>
    <property type="project" value="UniProtKB-KW"/>
</dbReference>
<dbReference type="SMART" id="SM00175">
    <property type="entry name" value="RAB"/>
    <property type="match status" value="1"/>
</dbReference>
<dbReference type="CDD" id="cd00154">
    <property type="entry name" value="Rab"/>
    <property type="match status" value="1"/>
</dbReference>
<protein>
    <submittedName>
        <fullName evidence="3">Rab-like protein</fullName>
    </submittedName>
</protein>
<evidence type="ECO:0000313" key="3">
    <source>
        <dbReference type="EMBL" id="JAP91534.1"/>
    </source>
</evidence>
<keyword evidence="1" id="KW-0547">Nucleotide-binding</keyword>
<accession>A0A146K6I9</accession>
<dbReference type="GO" id="GO:0003924">
    <property type="term" value="F:GTPase activity"/>
    <property type="evidence" value="ECO:0007669"/>
    <property type="project" value="InterPro"/>
</dbReference>
<dbReference type="Pfam" id="PF00071">
    <property type="entry name" value="Ras"/>
    <property type="match status" value="1"/>
</dbReference>
<dbReference type="InterPro" id="IPR027417">
    <property type="entry name" value="P-loop_NTPase"/>
</dbReference>
<name>A0A146K6I9_9EUKA</name>
<dbReference type="InterPro" id="IPR001806">
    <property type="entry name" value="Small_GTPase"/>
</dbReference>
<dbReference type="NCBIfam" id="TIGR00231">
    <property type="entry name" value="small_GTP"/>
    <property type="match status" value="1"/>
</dbReference>
<dbReference type="Gene3D" id="3.40.50.300">
    <property type="entry name" value="P-loop containing nucleotide triphosphate hydrolases"/>
    <property type="match status" value="1"/>
</dbReference>
<dbReference type="PROSITE" id="PS51419">
    <property type="entry name" value="RAB"/>
    <property type="match status" value="1"/>
</dbReference>
<dbReference type="EMBL" id="GDID01005072">
    <property type="protein sequence ID" value="JAP91534.1"/>
    <property type="molecule type" value="Transcribed_RNA"/>
</dbReference>
<proteinExistence type="predicted"/>
<dbReference type="InterPro" id="IPR050227">
    <property type="entry name" value="Rab"/>
</dbReference>
<organism evidence="3">
    <name type="scientific">Trepomonas sp. PC1</name>
    <dbReference type="NCBI Taxonomy" id="1076344"/>
    <lineage>
        <taxon>Eukaryota</taxon>
        <taxon>Metamonada</taxon>
        <taxon>Diplomonadida</taxon>
        <taxon>Hexamitidae</taxon>
        <taxon>Hexamitinae</taxon>
        <taxon>Trepomonas</taxon>
    </lineage>
</organism>
<dbReference type="AlphaFoldDB" id="A0A146K6I9"/>
<dbReference type="PANTHER" id="PTHR47977">
    <property type="entry name" value="RAS-RELATED PROTEIN RAB"/>
    <property type="match status" value="1"/>
</dbReference>
<dbReference type="PRINTS" id="PR00449">
    <property type="entry name" value="RASTRNSFRMNG"/>
</dbReference>
<sequence>IIVGAAASGKSSIMKRIIDNEFEQDESTTLNATMTIKEFKHQGENVKLCLWDTAGQERYNSITQSYQRGAEFILVCFDITEQSSF</sequence>
<evidence type="ECO:0000256" key="2">
    <source>
        <dbReference type="ARBA" id="ARBA00023134"/>
    </source>
</evidence>
<gene>
    <name evidence="3" type="ORF">TPC1_16824</name>
</gene>
<dbReference type="InterPro" id="IPR005225">
    <property type="entry name" value="Small_GTP-bd"/>
</dbReference>
<dbReference type="SUPFAM" id="SSF52540">
    <property type="entry name" value="P-loop containing nucleoside triphosphate hydrolases"/>
    <property type="match status" value="1"/>
</dbReference>
<reference evidence="3" key="1">
    <citation type="submission" date="2015-07" db="EMBL/GenBank/DDBJ databases">
        <title>Adaptation to a free-living lifestyle via gene acquisitions in the diplomonad Trepomonas sp. PC1.</title>
        <authorList>
            <person name="Xu F."/>
            <person name="Jerlstrom-Hultqvist J."/>
            <person name="Kolisko M."/>
            <person name="Simpson A.G.B."/>
            <person name="Roger A.J."/>
            <person name="Svard S.G."/>
            <person name="Andersson J.O."/>
        </authorList>
    </citation>
    <scope>NUCLEOTIDE SEQUENCE</scope>
    <source>
        <strain evidence="3">PC1</strain>
    </source>
</reference>